<dbReference type="Proteomes" id="UP000814243">
    <property type="component" value="Unassembled WGS sequence"/>
</dbReference>
<sequence length="434" mass="49732">MKYHTKMNLFVLLIWIATTICVMADTLDEENPYTKALKNNKQWHNVHGYVQVRPGAHMFYWFFFANGTRVNAHHKPLIIWIQGGPGFAASGVGNFAEMGPFHMDLQPRNHTWVKERNVLFIDHPVGTGFSYVTNSSLYARTDRDMAMDLAKAIKMFFRRHKEFRRTPTYLFSQSYGGKICPRLAYYLHTAIEKKSLKINFKGIGIGGGWVDPKESILVQPEFLHMSGGIDRNLYLSSSKVAKQLVRALEIGDYAQADVLDDVLFSTLNKQGEINFNNVYAPSPYPALDELQNTMNRYVKPSLSMVNQTIKWQYLSMGAYDSLKKSFLVPSVSFLEALLDKTKLKIAIYNGNLDVVTPLGGASNWVHKLEWHGAADFAKAKRKRIRGTRNGYYKEMKRLSFWWVFGAGHWVPEENPEAMDHILDYVTDETVYLTN</sequence>
<dbReference type="Gene3D" id="3.40.50.1820">
    <property type="entry name" value="alpha/beta hydrolase"/>
    <property type="match status" value="1"/>
</dbReference>
<dbReference type="InterPro" id="IPR001563">
    <property type="entry name" value="Peptidase_S10"/>
</dbReference>
<dbReference type="PANTHER" id="PTHR11802">
    <property type="entry name" value="SERINE PROTEASE FAMILY S10 SERINE CARBOXYPEPTIDASE"/>
    <property type="match status" value="1"/>
</dbReference>
<dbReference type="SUPFAM" id="SSF53474">
    <property type="entry name" value="alpha/beta-Hydrolases"/>
    <property type="match status" value="1"/>
</dbReference>
<feature type="signal peptide" evidence="7">
    <location>
        <begin position="1"/>
        <end position="24"/>
    </location>
</feature>
<comment type="similarity">
    <text evidence="1">Belongs to the peptidase S10 family.</text>
</comment>
<dbReference type="PANTHER" id="PTHR11802:SF3">
    <property type="entry name" value="RETINOID-INDUCIBLE SERINE CARBOXYPEPTIDASE"/>
    <property type="match status" value="1"/>
</dbReference>
<reference evidence="8" key="1">
    <citation type="submission" date="2020-08" db="EMBL/GenBank/DDBJ databases">
        <title>Spodoptera exigua strain:BAW_Kor-Di-RS1 Genome sequencing and assembly.</title>
        <authorList>
            <person name="Kim J."/>
            <person name="Nam H.Y."/>
            <person name="Kwon M."/>
            <person name="Choi J.H."/>
            <person name="Cho S.R."/>
            <person name="Kim G.-H."/>
        </authorList>
    </citation>
    <scope>NUCLEOTIDE SEQUENCE</scope>
    <source>
        <strain evidence="8">BAW_Kor-Di-RS1</strain>
        <tissue evidence="8">Whole-body</tissue>
    </source>
</reference>
<keyword evidence="5" id="KW-0378">Hydrolase</keyword>
<evidence type="ECO:0000313" key="8">
    <source>
        <dbReference type="EMBL" id="KAF9417112.1"/>
    </source>
</evidence>
<evidence type="ECO:0000313" key="10">
    <source>
        <dbReference type="Proteomes" id="UP000648187"/>
    </source>
</evidence>
<evidence type="ECO:0000256" key="3">
    <source>
        <dbReference type="ARBA" id="ARBA00022670"/>
    </source>
</evidence>
<dbReference type="AlphaFoldDB" id="A0A835GJ95"/>
<organism evidence="8 10">
    <name type="scientific">Spodoptera exigua</name>
    <name type="common">Beet armyworm</name>
    <name type="synonym">Noctua fulgens</name>
    <dbReference type="NCBI Taxonomy" id="7107"/>
    <lineage>
        <taxon>Eukaryota</taxon>
        <taxon>Metazoa</taxon>
        <taxon>Ecdysozoa</taxon>
        <taxon>Arthropoda</taxon>
        <taxon>Hexapoda</taxon>
        <taxon>Insecta</taxon>
        <taxon>Pterygota</taxon>
        <taxon>Neoptera</taxon>
        <taxon>Endopterygota</taxon>
        <taxon>Lepidoptera</taxon>
        <taxon>Glossata</taxon>
        <taxon>Ditrysia</taxon>
        <taxon>Noctuoidea</taxon>
        <taxon>Noctuidae</taxon>
        <taxon>Amphipyrinae</taxon>
        <taxon>Spodoptera</taxon>
    </lineage>
</organism>
<comment type="caution">
    <text evidence="8">The sequence shown here is derived from an EMBL/GenBank/DDBJ whole genome shotgun (WGS) entry which is preliminary data.</text>
</comment>
<evidence type="ECO:0000256" key="2">
    <source>
        <dbReference type="ARBA" id="ARBA00022645"/>
    </source>
</evidence>
<name>A0A835GJ95_SPOEX</name>
<feature type="chain" id="PRO_5032602882" evidence="7">
    <location>
        <begin position="25"/>
        <end position="434"/>
    </location>
</feature>
<dbReference type="InterPro" id="IPR029058">
    <property type="entry name" value="AB_hydrolase_fold"/>
</dbReference>
<dbReference type="Pfam" id="PF00450">
    <property type="entry name" value="Peptidase_S10"/>
    <property type="match status" value="1"/>
</dbReference>
<keyword evidence="4 7" id="KW-0732">Signal</keyword>
<dbReference type="Proteomes" id="UP000648187">
    <property type="component" value="Unassembled WGS sequence"/>
</dbReference>
<dbReference type="EMBL" id="JACEFF010000906">
    <property type="protein sequence ID" value="KAH9628587.1"/>
    <property type="molecule type" value="Genomic_DNA"/>
</dbReference>
<keyword evidence="2" id="KW-0121">Carboxypeptidase</keyword>
<dbReference type="EMBL" id="JACKWZ010000077">
    <property type="protein sequence ID" value="KAF9417112.1"/>
    <property type="molecule type" value="Genomic_DNA"/>
</dbReference>
<evidence type="ECO:0000256" key="1">
    <source>
        <dbReference type="ARBA" id="ARBA00009431"/>
    </source>
</evidence>
<dbReference type="GO" id="GO:0006508">
    <property type="term" value="P:proteolysis"/>
    <property type="evidence" value="ECO:0007669"/>
    <property type="project" value="UniProtKB-KW"/>
</dbReference>
<keyword evidence="10" id="KW-1185">Reference proteome</keyword>
<dbReference type="GO" id="GO:0004185">
    <property type="term" value="F:serine-type carboxypeptidase activity"/>
    <property type="evidence" value="ECO:0007669"/>
    <property type="project" value="InterPro"/>
</dbReference>
<proteinExistence type="inferred from homology"/>
<evidence type="ECO:0000256" key="4">
    <source>
        <dbReference type="ARBA" id="ARBA00022729"/>
    </source>
</evidence>
<gene>
    <name evidence="9" type="ORF">HF086_010321</name>
    <name evidence="8" type="ORF">HW555_005731</name>
</gene>
<keyword evidence="6" id="KW-0325">Glycoprotein</keyword>
<evidence type="ECO:0000256" key="7">
    <source>
        <dbReference type="SAM" id="SignalP"/>
    </source>
</evidence>
<evidence type="ECO:0000256" key="6">
    <source>
        <dbReference type="ARBA" id="ARBA00023180"/>
    </source>
</evidence>
<evidence type="ECO:0000313" key="9">
    <source>
        <dbReference type="EMBL" id="KAH9628587.1"/>
    </source>
</evidence>
<dbReference type="PRINTS" id="PR00724">
    <property type="entry name" value="CRBOXYPTASEC"/>
</dbReference>
<keyword evidence="3" id="KW-0645">Protease</keyword>
<protein>
    <submittedName>
        <fullName evidence="8">Uncharacterized protein</fullName>
    </submittedName>
</protein>
<reference evidence="9" key="2">
    <citation type="journal article" date="2021" name="G3 (Bethesda)">
        <title>Genome and transcriptome analysis of the beet armyworm Spodoptera exigua reveals targets for pest control. .</title>
        <authorList>
            <person name="Simon S."/>
            <person name="Breeschoten T."/>
            <person name="Jansen H.J."/>
            <person name="Dirks R.P."/>
            <person name="Schranz M.E."/>
            <person name="Ros V.I.D."/>
        </authorList>
    </citation>
    <scope>NUCLEOTIDE SEQUENCE</scope>
    <source>
        <strain evidence="9">TB_SE_WUR_2020</strain>
    </source>
</reference>
<accession>A0A835GJ95</accession>
<evidence type="ECO:0000256" key="5">
    <source>
        <dbReference type="ARBA" id="ARBA00022801"/>
    </source>
</evidence>